<reference evidence="4" key="1">
    <citation type="submission" date="2020-12" db="EMBL/GenBank/DDBJ databases">
        <title>Antrihabitans popcorni sp. nov. and Antrihabitans auranticaus sp. nov., isolated from a larva cave.</title>
        <authorList>
            <person name="Lee S.D."/>
            <person name="Kim I.S."/>
        </authorList>
    </citation>
    <scope>NUCLEOTIDE SEQUENCE</scope>
    <source>
        <strain evidence="4">YC3-6</strain>
    </source>
</reference>
<accession>A0A934NUU3</accession>
<dbReference type="InterPro" id="IPR003959">
    <property type="entry name" value="ATPase_AAA_core"/>
</dbReference>
<dbReference type="Proteomes" id="UP000655868">
    <property type="component" value="Unassembled WGS sequence"/>
</dbReference>
<dbReference type="CDD" id="cd19481">
    <property type="entry name" value="RecA-like_protease"/>
    <property type="match status" value="1"/>
</dbReference>
<evidence type="ECO:0000313" key="4">
    <source>
        <dbReference type="EMBL" id="MBJ8341689.1"/>
    </source>
</evidence>
<protein>
    <submittedName>
        <fullName evidence="4">ATP-binding protein</fullName>
    </submittedName>
</protein>
<dbReference type="GO" id="GO:0005524">
    <property type="term" value="F:ATP binding"/>
    <property type="evidence" value="ECO:0007669"/>
    <property type="project" value="UniProtKB-KW"/>
</dbReference>
<evidence type="ECO:0000313" key="5">
    <source>
        <dbReference type="Proteomes" id="UP000655868"/>
    </source>
</evidence>
<dbReference type="PANTHER" id="PTHR23077:SF171">
    <property type="entry name" value="NUCLEAR VALOSIN-CONTAINING PROTEIN-LIKE"/>
    <property type="match status" value="1"/>
</dbReference>
<sequence length="437" mass="46379">MSTPVLPATDLRELLIGEDACVRRSLEVLGEILSGTAGSTETDETFVARHLGVSHTSLVAETVRLSATSALSVAATLAELIELHSPAVGPGDGNDSPEWRRLELDGVSFSLPKTLSTFFARGILGAAGVVVRLIAADCYRGPALFVYAAPEDREVARAVFDAITATAKSKNLLRGRVLHATCNDGLQLDVTELASMERSSLSVPQQVWDEIDTNVAAVTTRAELMRALDLGTRRGILLAGPPGVGKSAISSIVAKELVGDFTVILVEARAAMYVLRAVFEETKELGPTVVVLEDIDLYVGDRNNGTGGAALADFLAVMDGTERYDDVLTIASTNDPAALDKAATRASRFDAIIHLDYPDVRGRAAILRGLIAKLDCADTVDVEQVAASIGGDVSGADLREIVRRAVLIHGGDLSTERLRDVVGQGRWKPEPLVGNYL</sequence>
<dbReference type="EMBL" id="JAEMNV010000008">
    <property type="protein sequence ID" value="MBJ8341689.1"/>
    <property type="molecule type" value="Genomic_DNA"/>
</dbReference>
<evidence type="ECO:0000256" key="1">
    <source>
        <dbReference type="ARBA" id="ARBA00022741"/>
    </source>
</evidence>
<evidence type="ECO:0000256" key="2">
    <source>
        <dbReference type="ARBA" id="ARBA00022840"/>
    </source>
</evidence>
<evidence type="ECO:0000259" key="3">
    <source>
        <dbReference type="SMART" id="SM00382"/>
    </source>
</evidence>
<dbReference type="GO" id="GO:0016887">
    <property type="term" value="F:ATP hydrolysis activity"/>
    <property type="evidence" value="ECO:0007669"/>
    <property type="project" value="InterPro"/>
</dbReference>
<dbReference type="Gene3D" id="1.10.8.60">
    <property type="match status" value="1"/>
</dbReference>
<keyword evidence="5" id="KW-1185">Reference proteome</keyword>
<keyword evidence="2 4" id="KW-0067">ATP-binding</keyword>
<keyword evidence="1" id="KW-0547">Nucleotide-binding</keyword>
<dbReference type="SUPFAM" id="SSF52540">
    <property type="entry name" value="P-loop containing nucleoside triphosphate hydrolases"/>
    <property type="match status" value="1"/>
</dbReference>
<dbReference type="Gene3D" id="3.40.50.300">
    <property type="entry name" value="P-loop containing nucleotide triphosphate hydrolases"/>
    <property type="match status" value="1"/>
</dbReference>
<dbReference type="Pfam" id="PF00004">
    <property type="entry name" value="AAA"/>
    <property type="match status" value="1"/>
</dbReference>
<feature type="domain" description="AAA+ ATPase" evidence="3">
    <location>
        <begin position="232"/>
        <end position="359"/>
    </location>
</feature>
<dbReference type="InterPro" id="IPR003593">
    <property type="entry name" value="AAA+_ATPase"/>
</dbReference>
<name>A0A934NUU3_9NOCA</name>
<organism evidence="4 5">
    <name type="scientific">Antrihabitans stalagmiti</name>
    <dbReference type="NCBI Taxonomy" id="2799499"/>
    <lineage>
        <taxon>Bacteria</taxon>
        <taxon>Bacillati</taxon>
        <taxon>Actinomycetota</taxon>
        <taxon>Actinomycetes</taxon>
        <taxon>Mycobacteriales</taxon>
        <taxon>Nocardiaceae</taxon>
        <taxon>Antrihabitans</taxon>
    </lineage>
</organism>
<proteinExistence type="predicted"/>
<gene>
    <name evidence="4" type="ORF">JGU71_22650</name>
</gene>
<dbReference type="SMART" id="SM00382">
    <property type="entry name" value="AAA"/>
    <property type="match status" value="1"/>
</dbReference>
<dbReference type="RefSeq" id="WP_199706776.1">
    <property type="nucleotide sequence ID" value="NZ_JAEMNV010000008.1"/>
</dbReference>
<dbReference type="PANTHER" id="PTHR23077">
    <property type="entry name" value="AAA-FAMILY ATPASE"/>
    <property type="match status" value="1"/>
</dbReference>
<dbReference type="InterPro" id="IPR050168">
    <property type="entry name" value="AAA_ATPase_domain"/>
</dbReference>
<dbReference type="InterPro" id="IPR027417">
    <property type="entry name" value="P-loop_NTPase"/>
</dbReference>
<dbReference type="AlphaFoldDB" id="A0A934NUU3"/>
<comment type="caution">
    <text evidence="4">The sequence shown here is derived from an EMBL/GenBank/DDBJ whole genome shotgun (WGS) entry which is preliminary data.</text>
</comment>